<dbReference type="InterPro" id="IPR036322">
    <property type="entry name" value="WD40_repeat_dom_sf"/>
</dbReference>
<dbReference type="Pfam" id="PF00400">
    <property type="entry name" value="WD40"/>
    <property type="match status" value="1"/>
</dbReference>
<protein>
    <recommendedName>
        <fullName evidence="3">Guanine nucleotide-binding protein subunit beta-like protein</fullName>
    </recommendedName>
</protein>
<accession>A0A1X0NZ25</accession>
<proteinExistence type="predicted"/>
<sequence length="423" mass="46605">MPTLDVTTLLGSSLSDELRATSLLVLDGAVVVGTNRGSVLVFSQLNNNKRGSGIDAATNDCDSKNTEDVLPGVCVYAQTLHHGPVHSLCASTADLFASAGHDAAPVVQPITNLLTNGTERVHRLSGHTVPVAAMEFFSTGTWLATCSVGGRFIVFDTISRSMLCDVNVGFSVRCLALSPDETTCFVGGMQVARIDLYENDRPVEPLGRRDPPLWLQHYSWSCAGEKFIVEAPEDLFIARLSVTPDSLTAFFQPRDGSAIDSATATWYHSAADYWLSRNFERIAKGSHSQKEEEEEEEGEKKELPHLPFRKILLVEDSQTEKTEMEGNKKRKGSSMRLQVCNGWDTWPRPHVRVESQETLHISASAALLDKKLPEAADDSLEGRLAREEERGKALQAECDEIVHRLKTIMEQGSRKRTRQPPSS</sequence>
<keyword evidence="2" id="KW-1185">Reference proteome</keyword>
<comment type="caution">
    <text evidence="1">The sequence shown here is derived from an EMBL/GenBank/DDBJ whole genome shotgun (WGS) entry which is preliminary data.</text>
</comment>
<name>A0A1X0NZ25_9TRYP</name>
<dbReference type="Proteomes" id="UP000192257">
    <property type="component" value="Unassembled WGS sequence"/>
</dbReference>
<organism evidence="1 2">
    <name type="scientific">Trypanosoma theileri</name>
    <dbReference type="NCBI Taxonomy" id="67003"/>
    <lineage>
        <taxon>Eukaryota</taxon>
        <taxon>Discoba</taxon>
        <taxon>Euglenozoa</taxon>
        <taxon>Kinetoplastea</taxon>
        <taxon>Metakinetoplastina</taxon>
        <taxon>Trypanosomatida</taxon>
        <taxon>Trypanosomatidae</taxon>
        <taxon>Trypanosoma</taxon>
    </lineage>
</organism>
<dbReference type="Gene3D" id="2.130.10.10">
    <property type="entry name" value="YVTN repeat-like/Quinoprotein amine dehydrogenase"/>
    <property type="match status" value="1"/>
</dbReference>
<dbReference type="OrthoDB" id="272126at2759"/>
<dbReference type="AlphaFoldDB" id="A0A1X0NZ25"/>
<dbReference type="RefSeq" id="XP_028883907.1">
    <property type="nucleotide sequence ID" value="XM_029024600.1"/>
</dbReference>
<reference evidence="1 2" key="1">
    <citation type="submission" date="2017-03" db="EMBL/GenBank/DDBJ databases">
        <title>An alternative strategy for trypanosome survival in the mammalian bloodstream revealed through genome and transcriptome analysis of the ubiquitous bovine parasite Trypanosoma (Megatrypanum) theileri.</title>
        <authorList>
            <person name="Kelly S."/>
            <person name="Ivens A."/>
            <person name="Mott A."/>
            <person name="O'Neill E."/>
            <person name="Emms D."/>
            <person name="Macleod O."/>
            <person name="Voorheis P."/>
            <person name="Matthews J."/>
            <person name="Matthews K."/>
            <person name="Carrington M."/>
        </authorList>
    </citation>
    <scope>NUCLEOTIDE SEQUENCE [LARGE SCALE GENOMIC DNA]</scope>
    <source>
        <strain evidence="1">Edinburgh</strain>
    </source>
</reference>
<dbReference type="InterPro" id="IPR015943">
    <property type="entry name" value="WD40/YVTN_repeat-like_dom_sf"/>
</dbReference>
<evidence type="ECO:0000313" key="2">
    <source>
        <dbReference type="Proteomes" id="UP000192257"/>
    </source>
</evidence>
<dbReference type="SUPFAM" id="SSF50978">
    <property type="entry name" value="WD40 repeat-like"/>
    <property type="match status" value="1"/>
</dbReference>
<dbReference type="InterPro" id="IPR001680">
    <property type="entry name" value="WD40_rpt"/>
</dbReference>
<dbReference type="EMBL" id="NBCO01000010">
    <property type="protein sequence ID" value="ORC89841.1"/>
    <property type="molecule type" value="Genomic_DNA"/>
</dbReference>
<dbReference type="GeneID" id="39984380"/>
<dbReference type="VEuPathDB" id="TriTrypDB:TM35_000101090"/>
<evidence type="ECO:0008006" key="3">
    <source>
        <dbReference type="Google" id="ProtNLM"/>
    </source>
</evidence>
<gene>
    <name evidence="1" type="ORF">TM35_000101090</name>
</gene>
<evidence type="ECO:0000313" key="1">
    <source>
        <dbReference type="EMBL" id="ORC89841.1"/>
    </source>
</evidence>
<dbReference type="SMART" id="SM00320">
    <property type="entry name" value="WD40"/>
    <property type="match status" value="2"/>
</dbReference>